<name>A0AA88A130_FICCA</name>
<evidence type="ECO:0000313" key="3">
    <source>
        <dbReference type="Proteomes" id="UP001187192"/>
    </source>
</evidence>
<dbReference type="InterPro" id="IPR058352">
    <property type="entry name" value="DUF8039"/>
</dbReference>
<evidence type="ECO:0000259" key="1">
    <source>
        <dbReference type="Pfam" id="PF26133"/>
    </source>
</evidence>
<sequence length="100" mass="11046">MESSRIRHIDKLGRQLLVTIGKAWMESLPTNTVHGIPLGEGNMQVSIIMPKLKKAALPIPTDKAIIVKKAVNGFVAWPKILIELDMSMNKARRGPSHVPD</sequence>
<keyword evidence="3" id="KW-1185">Reference proteome</keyword>
<organism evidence="2 3">
    <name type="scientific">Ficus carica</name>
    <name type="common">Common fig</name>
    <dbReference type="NCBI Taxonomy" id="3494"/>
    <lineage>
        <taxon>Eukaryota</taxon>
        <taxon>Viridiplantae</taxon>
        <taxon>Streptophyta</taxon>
        <taxon>Embryophyta</taxon>
        <taxon>Tracheophyta</taxon>
        <taxon>Spermatophyta</taxon>
        <taxon>Magnoliopsida</taxon>
        <taxon>eudicotyledons</taxon>
        <taxon>Gunneridae</taxon>
        <taxon>Pentapetalae</taxon>
        <taxon>rosids</taxon>
        <taxon>fabids</taxon>
        <taxon>Rosales</taxon>
        <taxon>Moraceae</taxon>
        <taxon>Ficeae</taxon>
        <taxon>Ficus</taxon>
    </lineage>
</organism>
<accession>A0AA88A130</accession>
<dbReference type="AlphaFoldDB" id="A0AA88A130"/>
<evidence type="ECO:0000313" key="2">
    <source>
        <dbReference type="EMBL" id="GMN47654.1"/>
    </source>
</evidence>
<dbReference type="EMBL" id="BTGU01000026">
    <property type="protein sequence ID" value="GMN47654.1"/>
    <property type="molecule type" value="Genomic_DNA"/>
</dbReference>
<comment type="caution">
    <text evidence="2">The sequence shown here is derived from an EMBL/GenBank/DDBJ whole genome shotgun (WGS) entry which is preliminary data.</text>
</comment>
<feature type="domain" description="DUF8039" evidence="1">
    <location>
        <begin position="27"/>
        <end position="84"/>
    </location>
</feature>
<gene>
    <name evidence="2" type="ORF">TIFTF001_016839</name>
</gene>
<protein>
    <recommendedName>
        <fullName evidence="1">DUF8039 domain-containing protein</fullName>
    </recommendedName>
</protein>
<reference evidence="2" key="1">
    <citation type="submission" date="2023-07" db="EMBL/GenBank/DDBJ databases">
        <title>draft genome sequence of fig (Ficus carica).</title>
        <authorList>
            <person name="Takahashi T."/>
            <person name="Nishimura K."/>
        </authorList>
    </citation>
    <scope>NUCLEOTIDE SEQUENCE</scope>
</reference>
<dbReference type="Proteomes" id="UP001187192">
    <property type="component" value="Unassembled WGS sequence"/>
</dbReference>
<proteinExistence type="predicted"/>
<dbReference type="Pfam" id="PF26133">
    <property type="entry name" value="DUF8039"/>
    <property type="match status" value="1"/>
</dbReference>